<dbReference type="SMART" id="SM00135">
    <property type="entry name" value="LY"/>
    <property type="match status" value="2"/>
</dbReference>
<evidence type="ECO:0000313" key="2">
    <source>
        <dbReference type="EMBL" id="RMX58992.1"/>
    </source>
</evidence>
<keyword evidence="3" id="KW-1185">Reference proteome</keyword>
<dbReference type="PROSITE" id="PS51120">
    <property type="entry name" value="LDLRB"/>
    <property type="match status" value="1"/>
</dbReference>
<evidence type="ECO:0000313" key="3">
    <source>
        <dbReference type="Proteomes" id="UP000275408"/>
    </source>
</evidence>
<protein>
    <submittedName>
        <fullName evidence="2">Uncharacterized protein</fullName>
    </submittedName>
</protein>
<dbReference type="PANTHER" id="PTHR46513">
    <property type="entry name" value="VITELLOGENIN RECEPTOR-LIKE PROTEIN-RELATED-RELATED"/>
    <property type="match status" value="1"/>
</dbReference>
<dbReference type="Proteomes" id="UP000275408">
    <property type="component" value="Unassembled WGS sequence"/>
</dbReference>
<dbReference type="SUPFAM" id="SSF63825">
    <property type="entry name" value="YWTD domain"/>
    <property type="match status" value="1"/>
</dbReference>
<proteinExistence type="predicted"/>
<dbReference type="STRING" id="46731.A0A3M6UZA4"/>
<dbReference type="AlphaFoldDB" id="A0A3M6UZA4"/>
<reference evidence="2 3" key="1">
    <citation type="journal article" date="2018" name="Sci. Rep.">
        <title>Comparative analysis of the Pocillopora damicornis genome highlights role of immune system in coral evolution.</title>
        <authorList>
            <person name="Cunning R."/>
            <person name="Bay R.A."/>
            <person name="Gillette P."/>
            <person name="Baker A.C."/>
            <person name="Traylor-Knowles N."/>
        </authorList>
    </citation>
    <scope>NUCLEOTIDE SEQUENCE [LARGE SCALE GENOMIC DNA]</scope>
    <source>
        <strain evidence="2">RSMAS</strain>
        <tissue evidence="2">Whole animal</tissue>
    </source>
</reference>
<dbReference type="Gene3D" id="2.120.10.30">
    <property type="entry name" value="TolB, C-terminal domain"/>
    <property type="match status" value="1"/>
</dbReference>
<organism evidence="2 3">
    <name type="scientific">Pocillopora damicornis</name>
    <name type="common">Cauliflower coral</name>
    <name type="synonym">Millepora damicornis</name>
    <dbReference type="NCBI Taxonomy" id="46731"/>
    <lineage>
        <taxon>Eukaryota</taxon>
        <taxon>Metazoa</taxon>
        <taxon>Cnidaria</taxon>
        <taxon>Anthozoa</taxon>
        <taxon>Hexacorallia</taxon>
        <taxon>Scleractinia</taxon>
        <taxon>Astrocoeniina</taxon>
        <taxon>Pocilloporidae</taxon>
        <taxon>Pocillopora</taxon>
    </lineage>
</organism>
<gene>
    <name evidence="2" type="ORF">pdam_00018168</name>
</gene>
<sequence length="191" mass="21775">MECGHFVRQTTELSHPCNSSCILVAAMDRIMALDYDNNWNFSVISNLSLALAVDYHYNLGYIFWCDRNAQNIKRSNMDGTNITVIHKNVKYPFWLAVEWNSLQLYWTAGGYTHRNILVSDFEGNNKRVFNCSQLHFPIGIALDPHEGNCHKVDASNGSVVRKFPIKPAVRSYGLIDLTAPCRHQSKLMIAH</sequence>
<dbReference type="InterPro" id="IPR050778">
    <property type="entry name" value="Cueball_EGF_LRP_Nidogen"/>
</dbReference>
<comment type="caution">
    <text evidence="2">The sequence shown here is derived from an EMBL/GenBank/DDBJ whole genome shotgun (WGS) entry which is preliminary data.</text>
</comment>
<name>A0A3M6UZA4_POCDA</name>
<dbReference type="InterPro" id="IPR011042">
    <property type="entry name" value="6-blade_b-propeller_TolB-like"/>
</dbReference>
<dbReference type="OrthoDB" id="5986723at2759"/>
<dbReference type="InterPro" id="IPR000033">
    <property type="entry name" value="LDLR_classB_rpt"/>
</dbReference>
<feature type="repeat" description="LDL-receptor class B" evidence="1">
    <location>
        <begin position="60"/>
        <end position="101"/>
    </location>
</feature>
<evidence type="ECO:0000256" key="1">
    <source>
        <dbReference type="PROSITE-ProRule" id="PRU00461"/>
    </source>
</evidence>
<dbReference type="EMBL" id="RCHS01000408">
    <property type="protein sequence ID" value="RMX58992.1"/>
    <property type="molecule type" value="Genomic_DNA"/>
</dbReference>
<accession>A0A3M6UZA4</accession>